<evidence type="ECO:0000313" key="4">
    <source>
        <dbReference type="EMBL" id="KAK3880204.1"/>
    </source>
</evidence>
<evidence type="ECO:0000256" key="1">
    <source>
        <dbReference type="SAM" id="MobiDB-lite"/>
    </source>
</evidence>
<keyword evidence="5" id="KW-1185">Reference proteome</keyword>
<keyword evidence="3" id="KW-0732">Signal</keyword>
<keyword evidence="2" id="KW-0472">Membrane</keyword>
<dbReference type="AlphaFoldDB" id="A0AAE1FUP1"/>
<evidence type="ECO:0000313" key="5">
    <source>
        <dbReference type="Proteomes" id="UP001286313"/>
    </source>
</evidence>
<feature type="chain" id="PRO_5042037388" evidence="3">
    <location>
        <begin position="25"/>
        <end position="246"/>
    </location>
</feature>
<dbReference type="Proteomes" id="UP001286313">
    <property type="component" value="Unassembled WGS sequence"/>
</dbReference>
<organism evidence="4 5">
    <name type="scientific">Petrolisthes cinctipes</name>
    <name type="common">Flat porcelain crab</name>
    <dbReference type="NCBI Taxonomy" id="88211"/>
    <lineage>
        <taxon>Eukaryota</taxon>
        <taxon>Metazoa</taxon>
        <taxon>Ecdysozoa</taxon>
        <taxon>Arthropoda</taxon>
        <taxon>Crustacea</taxon>
        <taxon>Multicrustacea</taxon>
        <taxon>Malacostraca</taxon>
        <taxon>Eumalacostraca</taxon>
        <taxon>Eucarida</taxon>
        <taxon>Decapoda</taxon>
        <taxon>Pleocyemata</taxon>
        <taxon>Anomura</taxon>
        <taxon>Galatheoidea</taxon>
        <taxon>Porcellanidae</taxon>
        <taxon>Petrolisthes</taxon>
    </lineage>
</organism>
<comment type="caution">
    <text evidence="4">The sequence shown here is derived from an EMBL/GenBank/DDBJ whole genome shotgun (WGS) entry which is preliminary data.</text>
</comment>
<accession>A0AAE1FUP1</accession>
<feature type="region of interest" description="Disordered" evidence="1">
    <location>
        <begin position="56"/>
        <end position="91"/>
    </location>
</feature>
<gene>
    <name evidence="4" type="ORF">Pcinc_015273</name>
</gene>
<sequence length="246" mass="27774">MVLRATTGVWVVVVVCLSAHYAHAQLGENTGVGGGGGREVEEGRMEVEMEVEVVDYDNEDEFEDTSHQETEEDEEGGGEVEGKGRTGVETEPTTPFRWKAVHETYQGCIFDDTFFNLTDTVLFVNLTQVMEVDALDSIEEACYHMCLIKEPFSYYLTLSPSTRPNDTDVCSCHQENQLLQENMLEDDTNCDKYKELHRVYCGPANHKCYSRASGIVGSSWWLFFSTLTLLLTPYFTNFYSSTIISL</sequence>
<reference evidence="4" key="1">
    <citation type="submission" date="2023-10" db="EMBL/GenBank/DDBJ databases">
        <title>Genome assemblies of two species of porcelain crab, Petrolisthes cinctipes and Petrolisthes manimaculis (Anomura: Porcellanidae).</title>
        <authorList>
            <person name="Angst P."/>
        </authorList>
    </citation>
    <scope>NUCLEOTIDE SEQUENCE</scope>
    <source>
        <strain evidence="4">PB745_01</strain>
        <tissue evidence="4">Gill</tissue>
    </source>
</reference>
<feature type="signal peptide" evidence="3">
    <location>
        <begin position="1"/>
        <end position="24"/>
    </location>
</feature>
<protein>
    <submittedName>
        <fullName evidence="4">Uncharacterized protein</fullName>
    </submittedName>
</protein>
<keyword evidence="2" id="KW-0812">Transmembrane</keyword>
<feature type="transmembrane region" description="Helical" evidence="2">
    <location>
        <begin position="220"/>
        <end position="239"/>
    </location>
</feature>
<proteinExistence type="predicted"/>
<name>A0AAE1FUP1_PETCI</name>
<dbReference type="EMBL" id="JAWQEG010001346">
    <property type="protein sequence ID" value="KAK3880204.1"/>
    <property type="molecule type" value="Genomic_DNA"/>
</dbReference>
<keyword evidence="2" id="KW-1133">Transmembrane helix</keyword>
<evidence type="ECO:0000256" key="2">
    <source>
        <dbReference type="SAM" id="Phobius"/>
    </source>
</evidence>
<evidence type="ECO:0000256" key="3">
    <source>
        <dbReference type="SAM" id="SignalP"/>
    </source>
</evidence>